<dbReference type="InterPro" id="IPR003593">
    <property type="entry name" value="AAA+_ATPase"/>
</dbReference>
<evidence type="ECO:0000256" key="1">
    <source>
        <dbReference type="ARBA" id="ARBA00022741"/>
    </source>
</evidence>
<evidence type="ECO:0000313" key="11">
    <source>
        <dbReference type="Proteomes" id="UP001223547"/>
    </source>
</evidence>
<dbReference type="Pfam" id="PF00158">
    <property type="entry name" value="Sigma54_activat"/>
    <property type="match status" value="1"/>
</dbReference>
<dbReference type="InterPro" id="IPR001789">
    <property type="entry name" value="Sig_transdc_resp-reg_receiver"/>
</dbReference>
<dbReference type="PROSITE" id="PS00688">
    <property type="entry name" value="SIGMA54_INTERACT_3"/>
    <property type="match status" value="1"/>
</dbReference>
<dbReference type="RefSeq" id="WP_285368656.1">
    <property type="nucleotide sequence ID" value="NZ_JASSQD010000002.1"/>
</dbReference>
<dbReference type="EMBL" id="JASSQD010000002">
    <property type="protein sequence ID" value="MDK9558894.1"/>
    <property type="molecule type" value="Genomic_DNA"/>
</dbReference>
<feature type="domain" description="Sigma-54 factor interaction" evidence="8">
    <location>
        <begin position="142"/>
        <end position="371"/>
    </location>
</feature>
<feature type="region of interest" description="Disordered" evidence="7">
    <location>
        <begin position="115"/>
        <end position="140"/>
    </location>
</feature>
<keyword evidence="6" id="KW-0597">Phosphoprotein</keyword>
<dbReference type="PANTHER" id="PTHR32071:SF117">
    <property type="entry name" value="PTS-DEPENDENT DIHYDROXYACETONE KINASE OPERON REGULATORY PROTEIN-RELATED"/>
    <property type="match status" value="1"/>
</dbReference>
<keyword evidence="2" id="KW-0067">ATP-binding</keyword>
<dbReference type="PROSITE" id="PS50045">
    <property type="entry name" value="SIGMA54_INTERACT_4"/>
    <property type="match status" value="1"/>
</dbReference>
<name>A0ABT7HEV1_9GAMM</name>
<dbReference type="Gene3D" id="3.40.50.2300">
    <property type="match status" value="1"/>
</dbReference>
<dbReference type="SMART" id="SM00382">
    <property type="entry name" value="AAA"/>
    <property type="match status" value="1"/>
</dbReference>
<keyword evidence="3" id="KW-0805">Transcription regulation</keyword>
<keyword evidence="4" id="KW-0238">DNA-binding</keyword>
<dbReference type="InterPro" id="IPR002078">
    <property type="entry name" value="Sigma_54_int"/>
</dbReference>
<dbReference type="Gene3D" id="3.40.50.300">
    <property type="entry name" value="P-loop containing nucleotide triphosphate hydrolases"/>
    <property type="match status" value="1"/>
</dbReference>
<evidence type="ECO:0000256" key="2">
    <source>
        <dbReference type="ARBA" id="ARBA00022840"/>
    </source>
</evidence>
<dbReference type="InterPro" id="IPR025944">
    <property type="entry name" value="Sigma_54_int_dom_CS"/>
</dbReference>
<evidence type="ECO:0000313" key="10">
    <source>
        <dbReference type="EMBL" id="MDK9558894.1"/>
    </source>
</evidence>
<gene>
    <name evidence="10" type="ORF">QQF73_14765</name>
</gene>
<feature type="domain" description="Response regulatory" evidence="9">
    <location>
        <begin position="3"/>
        <end position="113"/>
    </location>
</feature>
<reference evidence="10 11" key="1">
    <citation type="submission" date="2023-05" db="EMBL/GenBank/DDBJ databases">
        <title>Marinobacter albus sp. nov., a marine bacterium isolated from sand in a coastal intertidal zone of huludao.</title>
        <authorList>
            <person name="Deng T."/>
        </authorList>
    </citation>
    <scope>NUCLEOTIDE SEQUENCE [LARGE SCALE GENOMIC DNA]</scope>
    <source>
        <strain evidence="10 11">M216</strain>
    </source>
</reference>
<keyword evidence="11" id="KW-1185">Reference proteome</keyword>
<comment type="caution">
    <text evidence="10">The sequence shown here is derived from an EMBL/GenBank/DDBJ whole genome shotgun (WGS) entry which is preliminary data.</text>
</comment>
<dbReference type="PANTHER" id="PTHR32071">
    <property type="entry name" value="TRANSCRIPTIONAL REGULATORY PROTEIN"/>
    <property type="match status" value="1"/>
</dbReference>
<feature type="modified residue" description="4-aspartylphosphate" evidence="6">
    <location>
        <position position="52"/>
    </location>
</feature>
<keyword evidence="5" id="KW-0804">Transcription</keyword>
<evidence type="ECO:0000256" key="4">
    <source>
        <dbReference type="ARBA" id="ARBA00023125"/>
    </source>
</evidence>
<dbReference type="Pfam" id="PF25601">
    <property type="entry name" value="AAA_lid_14"/>
    <property type="match status" value="1"/>
</dbReference>
<dbReference type="Proteomes" id="UP001223547">
    <property type="component" value="Unassembled WGS sequence"/>
</dbReference>
<dbReference type="InterPro" id="IPR027417">
    <property type="entry name" value="P-loop_NTPase"/>
</dbReference>
<dbReference type="Pfam" id="PF00072">
    <property type="entry name" value="Response_reg"/>
    <property type="match status" value="1"/>
</dbReference>
<dbReference type="InterPro" id="IPR011006">
    <property type="entry name" value="CheY-like_superfamily"/>
</dbReference>
<dbReference type="SMART" id="SM00448">
    <property type="entry name" value="REC"/>
    <property type="match status" value="1"/>
</dbReference>
<evidence type="ECO:0000256" key="3">
    <source>
        <dbReference type="ARBA" id="ARBA00023015"/>
    </source>
</evidence>
<protein>
    <submittedName>
        <fullName evidence="10">Sigma-54 dependent transcriptional regulator</fullName>
    </submittedName>
</protein>
<dbReference type="SUPFAM" id="SSF52172">
    <property type="entry name" value="CheY-like"/>
    <property type="match status" value="1"/>
</dbReference>
<evidence type="ECO:0000259" key="8">
    <source>
        <dbReference type="PROSITE" id="PS50045"/>
    </source>
</evidence>
<evidence type="ECO:0000256" key="6">
    <source>
        <dbReference type="PROSITE-ProRule" id="PRU00169"/>
    </source>
</evidence>
<evidence type="ECO:0000259" key="9">
    <source>
        <dbReference type="PROSITE" id="PS50110"/>
    </source>
</evidence>
<sequence>MPRILIVEDEDIIRSAVRKLLQHAGYEVSDAGSVEEAEQNFEPEHFDLIISDLRLPGAAGTELINRAPNTPVLIMTSYASLRSAVDSMKMGAVEYIAKPFDHDEMLAAVENILARQPPTPGKSDNQGSSSSAPEDGDPANVMFGQCDAMERVFTLIRKVAPTETTVLIRGESGTGKELAARALHLLSPRASKPLISVNCAAIPESLIESELFGHEKGAFTGAVSARTGLIEAADGGSLFLDEIGELPAEAQARLLRVLQESEIRKVGSTQSRKVNVRMIAATHRNLKAMTRTGEFREDLYYRLNVMQIRIPPLRERQGDTLGLARRFLTRQGEKMGKPNLNFSPEAMRVLERHRWPGNVRELENAIERATILCDGDVITPALLDLDSEVGDEHIPETLVEGNNEQSRASDVDSSNDLSLEDYFQHFVLENQDRMSETELAQKLGISRKSLWERRQRLGIPRKKSSGN</sequence>
<feature type="compositionally biased region" description="Polar residues" evidence="7">
    <location>
        <begin position="122"/>
        <end position="132"/>
    </location>
</feature>
<dbReference type="PROSITE" id="PS00676">
    <property type="entry name" value="SIGMA54_INTERACT_2"/>
    <property type="match status" value="1"/>
</dbReference>
<evidence type="ECO:0000256" key="5">
    <source>
        <dbReference type="ARBA" id="ARBA00023163"/>
    </source>
</evidence>
<dbReference type="PROSITE" id="PS50110">
    <property type="entry name" value="RESPONSE_REGULATORY"/>
    <property type="match status" value="1"/>
</dbReference>
<keyword evidence="1" id="KW-0547">Nucleotide-binding</keyword>
<dbReference type="CDD" id="cd00009">
    <property type="entry name" value="AAA"/>
    <property type="match status" value="1"/>
</dbReference>
<dbReference type="InterPro" id="IPR025943">
    <property type="entry name" value="Sigma_54_int_dom_ATP-bd_2"/>
</dbReference>
<organism evidence="10 11">
    <name type="scientific">Marinobacter albus</name>
    <dbReference type="NCBI Taxonomy" id="3030833"/>
    <lineage>
        <taxon>Bacteria</taxon>
        <taxon>Pseudomonadati</taxon>
        <taxon>Pseudomonadota</taxon>
        <taxon>Gammaproteobacteria</taxon>
        <taxon>Pseudomonadales</taxon>
        <taxon>Marinobacteraceae</taxon>
        <taxon>Marinobacter</taxon>
    </lineage>
</organism>
<dbReference type="SUPFAM" id="SSF52540">
    <property type="entry name" value="P-loop containing nucleoside triphosphate hydrolases"/>
    <property type="match status" value="1"/>
</dbReference>
<dbReference type="Gene3D" id="1.10.8.60">
    <property type="match status" value="1"/>
</dbReference>
<accession>A0ABT7HEV1</accession>
<evidence type="ECO:0000256" key="7">
    <source>
        <dbReference type="SAM" id="MobiDB-lite"/>
    </source>
</evidence>
<dbReference type="InterPro" id="IPR058031">
    <property type="entry name" value="AAA_lid_NorR"/>
</dbReference>
<proteinExistence type="predicted"/>